<evidence type="ECO:0000256" key="6">
    <source>
        <dbReference type="ARBA" id="ARBA00022989"/>
    </source>
</evidence>
<comment type="similarity">
    <text evidence="2">Belongs to the galactose-3-O-sulfotransferase family.</text>
</comment>
<dbReference type="KEGG" id="spu:100892774"/>
<dbReference type="InterPro" id="IPR027417">
    <property type="entry name" value="P-loop_NTPase"/>
</dbReference>
<dbReference type="GO" id="GO:0000139">
    <property type="term" value="C:Golgi membrane"/>
    <property type="evidence" value="ECO:0007669"/>
    <property type="project" value="UniProtKB-SubCell"/>
</dbReference>
<dbReference type="AlphaFoldDB" id="A0A7M7HEZ2"/>
<dbReference type="GO" id="GO:0008146">
    <property type="term" value="F:sulfotransferase activity"/>
    <property type="evidence" value="ECO:0000318"/>
    <property type="project" value="GO_Central"/>
</dbReference>
<dbReference type="OrthoDB" id="514299at2759"/>
<evidence type="ECO:0000256" key="10">
    <source>
        <dbReference type="SAM" id="MobiDB-lite"/>
    </source>
</evidence>
<evidence type="ECO:0000256" key="9">
    <source>
        <dbReference type="ARBA" id="ARBA00023180"/>
    </source>
</evidence>
<name>A0A7M7HEZ2_STRPU</name>
<feature type="compositionally biased region" description="Basic and acidic residues" evidence="10">
    <location>
        <begin position="426"/>
        <end position="439"/>
    </location>
</feature>
<reference evidence="12" key="2">
    <citation type="submission" date="2021-01" db="UniProtKB">
        <authorList>
            <consortium name="EnsemblMetazoa"/>
        </authorList>
    </citation>
    <scope>IDENTIFICATION</scope>
</reference>
<dbReference type="GO" id="GO:0009247">
    <property type="term" value="P:glycolipid biosynthetic process"/>
    <property type="evidence" value="ECO:0007669"/>
    <property type="project" value="InterPro"/>
</dbReference>
<evidence type="ECO:0000256" key="7">
    <source>
        <dbReference type="ARBA" id="ARBA00023034"/>
    </source>
</evidence>
<dbReference type="InterPro" id="IPR009729">
    <property type="entry name" value="Gal-3-0_sulfotransfrase"/>
</dbReference>
<organism evidence="12 13">
    <name type="scientific">Strongylocentrotus purpuratus</name>
    <name type="common">Purple sea urchin</name>
    <dbReference type="NCBI Taxonomy" id="7668"/>
    <lineage>
        <taxon>Eukaryota</taxon>
        <taxon>Metazoa</taxon>
        <taxon>Echinodermata</taxon>
        <taxon>Eleutherozoa</taxon>
        <taxon>Echinozoa</taxon>
        <taxon>Echinoidea</taxon>
        <taxon>Euechinoidea</taxon>
        <taxon>Echinacea</taxon>
        <taxon>Camarodonta</taxon>
        <taxon>Echinidea</taxon>
        <taxon>Strongylocentrotidae</taxon>
        <taxon>Strongylocentrotus</taxon>
    </lineage>
</organism>
<keyword evidence="4 11" id="KW-0812">Transmembrane</keyword>
<dbReference type="GO" id="GO:0001733">
    <property type="term" value="F:galactosylceramide sulfotransferase activity"/>
    <property type="evidence" value="ECO:0007669"/>
    <property type="project" value="InterPro"/>
</dbReference>
<reference evidence="13" key="1">
    <citation type="submission" date="2015-02" db="EMBL/GenBank/DDBJ databases">
        <title>Genome sequencing for Strongylocentrotus purpuratus.</title>
        <authorList>
            <person name="Murali S."/>
            <person name="Liu Y."/>
            <person name="Vee V."/>
            <person name="English A."/>
            <person name="Wang M."/>
            <person name="Skinner E."/>
            <person name="Han Y."/>
            <person name="Muzny D.M."/>
            <person name="Worley K.C."/>
            <person name="Gibbs R.A."/>
        </authorList>
    </citation>
    <scope>NUCLEOTIDE SEQUENCE</scope>
</reference>
<evidence type="ECO:0000256" key="5">
    <source>
        <dbReference type="ARBA" id="ARBA00022968"/>
    </source>
</evidence>
<dbReference type="Gene3D" id="3.40.50.300">
    <property type="entry name" value="P-loop containing nucleotide triphosphate hydrolases"/>
    <property type="match status" value="1"/>
</dbReference>
<dbReference type="RefSeq" id="XP_011662587.2">
    <property type="nucleotide sequence ID" value="XM_011664285.2"/>
</dbReference>
<keyword evidence="8 11" id="KW-0472">Membrane</keyword>
<evidence type="ECO:0000256" key="4">
    <source>
        <dbReference type="ARBA" id="ARBA00022692"/>
    </source>
</evidence>
<evidence type="ECO:0000256" key="8">
    <source>
        <dbReference type="ARBA" id="ARBA00023136"/>
    </source>
</evidence>
<dbReference type="PANTHER" id="PTHR14647">
    <property type="entry name" value="GALACTOSE-3-O-SULFOTRANSFERASE"/>
    <property type="match status" value="1"/>
</dbReference>
<accession>A0A7M7HEZ2</accession>
<keyword evidence="7" id="KW-0333">Golgi apparatus</keyword>
<keyword evidence="13" id="KW-1185">Reference proteome</keyword>
<protein>
    <recommendedName>
        <fullName evidence="14">Galactosylceramide sulfotransferase-like</fullName>
    </recommendedName>
</protein>
<dbReference type="Proteomes" id="UP000007110">
    <property type="component" value="Unassembled WGS sequence"/>
</dbReference>
<dbReference type="OMA" id="MPENTIY"/>
<feature type="transmembrane region" description="Helical" evidence="11">
    <location>
        <begin position="20"/>
        <end position="38"/>
    </location>
</feature>
<keyword evidence="6 11" id="KW-1133">Transmembrane helix</keyword>
<keyword evidence="3" id="KW-0808">Transferase</keyword>
<evidence type="ECO:0008006" key="14">
    <source>
        <dbReference type="Google" id="ProtNLM"/>
    </source>
</evidence>
<evidence type="ECO:0000256" key="3">
    <source>
        <dbReference type="ARBA" id="ARBA00022679"/>
    </source>
</evidence>
<dbReference type="InParanoid" id="A0A7M7HEZ2"/>
<dbReference type="Pfam" id="PF06990">
    <property type="entry name" value="Gal-3-0_sulfotr"/>
    <property type="match status" value="1"/>
</dbReference>
<evidence type="ECO:0000313" key="12">
    <source>
        <dbReference type="EnsemblMetazoa" id="XP_011662587"/>
    </source>
</evidence>
<evidence type="ECO:0000313" key="13">
    <source>
        <dbReference type="Proteomes" id="UP000007110"/>
    </source>
</evidence>
<feature type="region of interest" description="Disordered" evidence="10">
    <location>
        <begin position="419"/>
        <end position="452"/>
    </location>
</feature>
<evidence type="ECO:0000256" key="11">
    <source>
        <dbReference type="SAM" id="Phobius"/>
    </source>
</evidence>
<keyword evidence="5" id="KW-0735">Signal-anchor</keyword>
<evidence type="ECO:0000256" key="1">
    <source>
        <dbReference type="ARBA" id="ARBA00004323"/>
    </source>
</evidence>
<evidence type="ECO:0000256" key="2">
    <source>
        <dbReference type="ARBA" id="ARBA00008124"/>
    </source>
</evidence>
<keyword evidence="9" id="KW-0325">Glycoprotein</keyword>
<comment type="subcellular location">
    <subcellularLocation>
        <location evidence="1">Golgi apparatus membrane</location>
        <topology evidence="1">Single-pass type II membrane protein</topology>
    </subcellularLocation>
</comment>
<dbReference type="PANTHER" id="PTHR14647:SF87">
    <property type="entry name" value="PUTATIVE-RELATED"/>
    <property type="match status" value="1"/>
</dbReference>
<sequence>MSSCKKMARAVEPGNGRRNIFVQVVVFTGIVIALDLVYSSHQSRLISVEKKPKYDQRVRLNDATSFRPLGCSEVHHVVFLKTHKTGSTTVSSVFQRFGTKHNLTFLVPDYKHILSETDTFNTSKIGPPTSKSWNFSIGYQMFTNHIRYNRSEMDKVLHNATYVTILRNPVAQFESGFYYFKMDRFLPKSENPIELFMSNPMKYYNYVQQKYPGMENRIHSMQLYDLGMDPVDMYRMDVVDHYIKQLDRDFNLVMINEYFDESLVLLRKLLCWKMTDITYISKGIRSATFKRNTTDELRSKILQWNTGDAKLYSYFNKTFWEKVRNYDGDFEADMKLFKKHQEFVGKCIARVNESRINDNRIVAFIMVKNAPKWCNDYDMSDIDSTEKTCVRMHTMGIPQYHTGFHERLRKHVAQKKRLISSRLPLKHPDSKMKTKDRNIKTNSSKFSKQKST</sequence>
<dbReference type="SUPFAM" id="SSF52540">
    <property type="entry name" value="P-loop containing nucleoside triphosphate hydrolases"/>
    <property type="match status" value="1"/>
</dbReference>
<dbReference type="EnsemblMetazoa" id="XM_011664285">
    <property type="protein sequence ID" value="XP_011662587"/>
    <property type="gene ID" value="LOC100892774"/>
</dbReference>
<dbReference type="GeneID" id="100892774"/>
<proteinExistence type="inferred from homology"/>